<feature type="repeat" description="TPR" evidence="3">
    <location>
        <begin position="251"/>
        <end position="284"/>
    </location>
</feature>
<dbReference type="InterPro" id="IPR050498">
    <property type="entry name" value="Ycf3"/>
</dbReference>
<evidence type="ECO:0000256" key="1">
    <source>
        <dbReference type="ARBA" id="ARBA00022737"/>
    </source>
</evidence>
<evidence type="ECO:0000256" key="3">
    <source>
        <dbReference type="PROSITE-ProRule" id="PRU00339"/>
    </source>
</evidence>
<feature type="repeat" description="TPR" evidence="3">
    <location>
        <begin position="115"/>
        <end position="148"/>
    </location>
</feature>
<dbReference type="GO" id="GO:0046813">
    <property type="term" value="P:receptor-mediated virion attachment to host cell"/>
    <property type="evidence" value="ECO:0007669"/>
    <property type="project" value="TreeGrafter"/>
</dbReference>
<keyword evidence="2 3" id="KW-0802">TPR repeat</keyword>
<dbReference type="Pfam" id="PF13432">
    <property type="entry name" value="TPR_16"/>
    <property type="match status" value="3"/>
</dbReference>
<keyword evidence="5" id="KW-0472">Membrane</keyword>
<evidence type="ECO:0000256" key="4">
    <source>
        <dbReference type="SAM" id="MobiDB-lite"/>
    </source>
</evidence>
<sequence length="594" mass="64957">MTMSDTDRSVEKRAATTRAITAAVVSAAVAVLFSALPARSEISELRARDAAIALSRGDSVAAVDHYTAILAEENIPDDRRATLLNDRAVAYVRLGKTREAIEDYNKAVVLFPEYAAVYNNRGNLLMALGLHGEALKDFNRAIALAPGYAAAYNNRAGAQSRLGHADDAIRDYTRAIKLMPSSPAPLAGRGKAYLSQDRPHAAIRDFSRAVGADARFATGYRNRAEAKIEVAHYNEAIEDLSRAIAFDVANPEAYLLRGHSYLAIGDAPAAVTDFTRVIELAPSDTIGYEARGLANTMAEAFDAAFADLNEAIRLNPRSATAFAYRGFAYVRNGQPDIAQRDLDAAAALEKDNPEVLWALAESEEAQGRSEKAIEHLRRALAIKPDFKRAADSLQRLGFVLASASDTPVKGLGGFGWQVIANSGRFYAVSDNHPNIRVPLEPLGEGQPRILSWELKDAPFRDIGVLTYHGGVIEGREKPEEVELAAIIDLKSNSVVAIEPHRQGKEVSNWTWGENGRVTIASVDGVTDEFTLRQVRQEPTVSRYRQQDRGESSDPYWAPWNEGPWASDPSHRSRSASRARKAKKPKSFFQLLFGN</sequence>
<name>A0A0D6JHJ0_9HYPH</name>
<dbReference type="PANTHER" id="PTHR44858:SF1">
    <property type="entry name" value="UDP-N-ACETYLGLUCOSAMINE--PEPTIDE N-ACETYLGLUCOSAMINYLTRANSFERASE SPINDLY-RELATED"/>
    <property type="match status" value="1"/>
</dbReference>
<dbReference type="KEGG" id="fil:BN1229_v1_3071"/>
<feature type="compositionally biased region" description="Basic residues" evidence="4">
    <location>
        <begin position="571"/>
        <end position="585"/>
    </location>
</feature>
<dbReference type="SUPFAM" id="SSF48452">
    <property type="entry name" value="TPR-like"/>
    <property type="match status" value="2"/>
</dbReference>
<dbReference type="SMART" id="SM00028">
    <property type="entry name" value="TPR"/>
    <property type="match status" value="10"/>
</dbReference>
<organism evidence="6 7">
    <name type="scientific">Candidatus Filomicrobium marinum</name>
    <dbReference type="NCBI Taxonomy" id="1608628"/>
    <lineage>
        <taxon>Bacteria</taxon>
        <taxon>Pseudomonadati</taxon>
        <taxon>Pseudomonadota</taxon>
        <taxon>Alphaproteobacteria</taxon>
        <taxon>Hyphomicrobiales</taxon>
        <taxon>Hyphomicrobiaceae</taxon>
        <taxon>Filomicrobium</taxon>
    </lineage>
</organism>
<feature type="repeat" description="TPR" evidence="3">
    <location>
        <begin position="149"/>
        <end position="182"/>
    </location>
</feature>
<evidence type="ECO:0000256" key="5">
    <source>
        <dbReference type="SAM" id="Phobius"/>
    </source>
</evidence>
<dbReference type="KEGG" id="fiy:BN1229_v1_2846"/>
<feature type="region of interest" description="Disordered" evidence="4">
    <location>
        <begin position="537"/>
        <end position="587"/>
    </location>
</feature>
<gene>
    <name evidence="6" type="ORF">YBN1229_v1_2846</name>
</gene>
<dbReference type="InterPro" id="IPR019734">
    <property type="entry name" value="TPR_rpt"/>
</dbReference>
<feature type="repeat" description="TPR" evidence="3">
    <location>
        <begin position="81"/>
        <end position="114"/>
    </location>
</feature>
<evidence type="ECO:0000256" key="2">
    <source>
        <dbReference type="ARBA" id="ARBA00022803"/>
    </source>
</evidence>
<accession>A0A0D6JHJ0</accession>
<dbReference type="GO" id="GO:0009279">
    <property type="term" value="C:cell outer membrane"/>
    <property type="evidence" value="ECO:0007669"/>
    <property type="project" value="TreeGrafter"/>
</dbReference>
<proteinExistence type="predicted"/>
<reference evidence="7" key="1">
    <citation type="submission" date="2015-02" db="EMBL/GenBank/DDBJ databases">
        <authorList>
            <person name="Chooi Y.-H."/>
        </authorList>
    </citation>
    <scope>NUCLEOTIDE SEQUENCE [LARGE SCALE GENOMIC DNA]</scope>
    <source>
        <strain evidence="7">strain Y</strain>
    </source>
</reference>
<dbReference type="Gene3D" id="1.25.40.10">
    <property type="entry name" value="Tetratricopeptide repeat domain"/>
    <property type="match status" value="4"/>
</dbReference>
<evidence type="ECO:0000313" key="6">
    <source>
        <dbReference type="EMBL" id="CPR20974.1"/>
    </source>
</evidence>
<dbReference type="PROSITE" id="PS50005">
    <property type="entry name" value="TPR"/>
    <property type="match status" value="5"/>
</dbReference>
<keyword evidence="7" id="KW-1185">Reference proteome</keyword>
<feature type="transmembrane region" description="Helical" evidence="5">
    <location>
        <begin position="20"/>
        <end position="38"/>
    </location>
</feature>
<dbReference type="PANTHER" id="PTHR44858">
    <property type="entry name" value="TETRATRICOPEPTIDE REPEAT PROTEIN 6"/>
    <property type="match status" value="1"/>
</dbReference>
<dbReference type="Pfam" id="PF13414">
    <property type="entry name" value="TPR_11"/>
    <property type="match status" value="1"/>
</dbReference>
<dbReference type="EMBL" id="LN829119">
    <property type="protein sequence ID" value="CPR20974.1"/>
    <property type="molecule type" value="Genomic_DNA"/>
</dbReference>
<keyword evidence="5" id="KW-0812">Transmembrane</keyword>
<dbReference type="AlphaFoldDB" id="A0A0D6JHJ0"/>
<keyword evidence="5" id="KW-1133">Transmembrane helix</keyword>
<protein>
    <submittedName>
        <fullName evidence="6">TPR repeat-containing protein</fullName>
    </submittedName>
</protein>
<feature type="repeat" description="TPR" evidence="3">
    <location>
        <begin position="353"/>
        <end position="386"/>
    </location>
</feature>
<keyword evidence="1" id="KW-0677">Repeat</keyword>
<dbReference type="Proteomes" id="UP000033187">
    <property type="component" value="Chromosome 1"/>
</dbReference>
<dbReference type="InterPro" id="IPR011990">
    <property type="entry name" value="TPR-like_helical_dom_sf"/>
</dbReference>
<evidence type="ECO:0000313" key="7">
    <source>
        <dbReference type="Proteomes" id="UP000033187"/>
    </source>
</evidence>